<organism evidence="4">
    <name type="scientific">Sinomonas puerhi</name>
    <dbReference type="NCBI Taxonomy" id="3238584"/>
    <lineage>
        <taxon>Bacteria</taxon>
        <taxon>Bacillati</taxon>
        <taxon>Actinomycetota</taxon>
        <taxon>Actinomycetes</taxon>
        <taxon>Micrococcales</taxon>
        <taxon>Micrococcaceae</taxon>
        <taxon>Sinomonas</taxon>
    </lineage>
</organism>
<dbReference type="PANTHER" id="PTHR16943">
    <property type="entry name" value="2-METHYLCITRATE DEHYDRATASE-RELATED"/>
    <property type="match status" value="1"/>
</dbReference>
<protein>
    <submittedName>
        <fullName evidence="4">MmgE/PrpD family protein</fullName>
    </submittedName>
</protein>
<feature type="domain" description="MmgE/PrpD N-terminal" evidence="2">
    <location>
        <begin position="10"/>
        <end position="258"/>
    </location>
</feature>
<dbReference type="Gene3D" id="3.30.1330.120">
    <property type="entry name" value="2-methylcitrate dehydratase PrpD"/>
    <property type="match status" value="1"/>
</dbReference>
<dbReference type="GO" id="GO:0016829">
    <property type="term" value="F:lyase activity"/>
    <property type="evidence" value="ECO:0007669"/>
    <property type="project" value="InterPro"/>
</dbReference>
<gene>
    <name evidence="4" type="ORF">AB5L97_04050</name>
</gene>
<dbReference type="RefSeq" id="WP_369046557.1">
    <property type="nucleotide sequence ID" value="NZ_CP163302.1"/>
</dbReference>
<dbReference type="InterPro" id="IPR045337">
    <property type="entry name" value="MmgE_PrpD_C"/>
</dbReference>
<name>A0AB39L5P1_9MICC</name>
<evidence type="ECO:0000313" key="4">
    <source>
        <dbReference type="EMBL" id="XDP46198.1"/>
    </source>
</evidence>
<evidence type="ECO:0000256" key="1">
    <source>
        <dbReference type="ARBA" id="ARBA00006174"/>
    </source>
</evidence>
<dbReference type="AlphaFoldDB" id="A0AB39L5P1"/>
<evidence type="ECO:0000259" key="2">
    <source>
        <dbReference type="Pfam" id="PF03972"/>
    </source>
</evidence>
<comment type="similarity">
    <text evidence="1">Belongs to the PrpD family.</text>
</comment>
<dbReference type="PANTHER" id="PTHR16943:SF8">
    <property type="entry name" value="2-METHYLCITRATE DEHYDRATASE"/>
    <property type="match status" value="1"/>
</dbReference>
<dbReference type="EMBL" id="CP163302">
    <property type="protein sequence ID" value="XDP46198.1"/>
    <property type="molecule type" value="Genomic_DNA"/>
</dbReference>
<reference evidence="4" key="1">
    <citation type="submission" date="2024-07" db="EMBL/GenBank/DDBJ databases">
        <authorList>
            <person name="fu j."/>
        </authorList>
    </citation>
    <scope>NUCLEOTIDE SEQUENCE</scope>
    <source>
        <strain evidence="4">P10A9</strain>
    </source>
</reference>
<dbReference type="Pfam" id="PF03972">
    <property type="entry name" value="MmgE_PrpD_N"/>
    <property type="match status" value="1"/>
</dbReference>
<proteinExistence type="inferred from homology"/>
<feature type="domain" description="MmgE/PrpD C-terminal" evidence="3">
    <location>
        <begin position="284"/>
        <end position="445"/>
    </location>
</feature>
<dbReference type="InterPro" id="IPR036148">
    <property type="entry name" value="MmgE/PrpD_sf"/>
</dbReference>
<dbReference type="SUPFAM" id="SSF103378">
    <property type="entry name" value="2-methylcitrate dehydratase PrpD"/>
    <property type="match status" value="1"/>
</dbReference>
<dbReference type="InterPro" id="IPR045336">
    <property type="entry name" value="MmgE_PrpD_N"/>
</dbReference>
<accession>A0AB39L5P1</accession>
<dbReference type="Gene3D" id="1.10.4100.10">
    <property type="entry name" value="2-methylcitrate dehydratase PrpD"/>
    <property type="match status" value="1"/>
</dbReference>
<dbReference type="InterPro" id="IPR042183">
    <property type="entry name" value="MmgE/PrpD_sf_1"/>
</dbReference>
<dbReference type="Pfam" id="PF19305">
    <property type="entry name" value="MmgE_PrpD_C"/>
    <property type="match status" value="1"/>
</dbReference>
<evidence type="ECO:0000259" key="3">
    <source>
        <dbReference type="Pfam" id="PF19305"/>
    </source>
</evidence>
<sequence>MGEPTTRYTQELAHFVAKTGYEDLPDAVVTESRRLLLDTVGCALGAINTESGQIALRYVDSLGGGSAATVLGLDRMRSPTDAAYANARLANVLDADDTFPTSTHFGNATVFSAMAVAEHFGGSDRDVLAGIAIGFDLGARIGSWMGAPFQVRNGEVVGWNELGGPPATVTWAAAGAASSVAGLDPLQTNHAFGLAGANSPQPTIRKWAESPVQPMYKYADSGWCANIGVSAALLARLNSTGFLDILDGQNAFWRFYGSPTHDDALLVQGLGEEWEILNTTYKAWPCCRWIHHPLTAFSGILEEHAIAAEEIERVVVRANPLALTEIFRDQQPSDPLTAEFSHAHAMAAMAHRIPPGPLWYEEAAMNARHMADFRAKVTVTPEPRSSNIAAWMGGGQWRGIPGGVDVYARGTRFEATADYALGDPWEESTRLSSDRLIEKFVGMCRAGGDGSLGPSELEDRASACAEAILAGDSADRLSWTDEVSGLAGLLRRS</sequence>
<dbReference type="InterPro" id="IPR042188">
    <property type="entry name" value="MmgE/PrpD_sf_2"/>
</dbReference>
<dbReference type="KEGG" id="spue:AB5L97_04050"/>
<dbReference type="InterPro" id="IPR005656">
    <property type="entry name" value="MmgE_PrpD"/>
</dbReference>